<dbReference type="InParanoid" id="A7S184"/>
<dbReference type="GO" id="GO:0005776">
    <property type="term" value="C:autophagosome"/>
    <property type="evidence" value="ECO:0000318"/>
    <property type="project" value="GO_Central"/>
</dbReference>
<gene>
    <name evidence="3" type="ORF">NEMVEDRAFT_v1g100369</name>
</gene>
<evidence type="ECO:0000256" key="1">
    <source>
        <dbReference type="ARBA" id="ARBA00022468"/>
    </source>
</evidence>
<dbReference type="HOGENOM" id="CLU_736876_0_0_1"/>
<dbReference type="Gene3D" id="1.10.8.270">
    <property type="entry name" value="putative rabgap domain of human tbc1 domain family member 14 like domains"/>
    <property type="match status" value="1"/>
</dbReference>
<dbReference type="SUPFAM" id="SSF47923">
    <property type="entry name" value="Ypt/Rab-GAP domain of gyp1p"/>
    <property type="match status" value="2"/>
</dbReference>
<keyword evidence="1" id="KW-0343">GTPase activation</keyword>
<feature type="domain" description="Rab-GAP TBC" evidence="2">
    <location>
        <begin position="171"/>
        <end position="376"/>
    </location>
</feature>
<dbReference type="GO" id="GO:1901096">
    <property type="term" value="P:regulation of autophagosome maturation"/>
    <property type="evidence" value="ECO:0000318"/>
    <property type="project" value="GO_Central"/>
</dbReference>
<evidence type="ECO:0000313" key="4">
    <source>
        <dbReference type="Proteomes" id="UP000001593"/>
    </source>
</evidence>
<dbReference type="KEGG" id="nve:5514436"/>
<dbReference type="PANTHER" id="PTHR22957:SF333">
    <property type="entry name" value="TBC1 DOMAIN FAMILY MEMBER 25"/>
    <property type="match status" value="1"/>
</dbReference>
<feature type="non-terminal residue" evidence="3">
    <location>
        <position position="1"/>
    </location>
</feature>
<dbReference type="SMART" id="SM00164">
    <property type="entry name" value="TBC"/>
    <property type="match status" value="1"/>
</dbReference>
<dbReference type="STRING" id="45351.A7S184"/>
<protein>
    <recommendedName>
        <fullName evidence="2">Rab-GAP TBC domain-containing protein</fullName>
    </recommendedName>
</protein>
<dbReference type="PhylomeDB" id="A7S184"/>
<dbReference type="OMA" id="MARMKSH"/>
<dbReference type="OrthoDB" id="10264062at2759"/>
<feature type="non-terminal residue" evidence="3">
    <location>
        <position position="376"/>
    </location>
</feature>
<organism evidence="3 4">
    <name type="scientific">Nematostella vectensis</name>
    <name type="common">Starlet sea anemone</name>
    <dbReference type="NCBI Taxonomy" id="45351"/>
    <lineage>
        <taxon>Eukaryota</taxon>
        <taxon>Metazoa</taxon>
        <taxon>Cnidaria</taxon>
        <taxon>Anthozoa</taxon>
        <taxon>Hexacorallia</taxon>
        <taxon>Actiniaria</taxon>
        <taxon>Edwardsiidae</taxon>
        <taxon>Nematostella</taxon>
    </lineage>
</organism>
<reference evidence="3 4" key="1">
    <citation type="journal article" date="2007" name="Science">
        <title>Sea anemone genome reveals ancestral eumetazoan gene repertoire and genomic organization.</title>
        <authorList>
            <person name="Putnam N.H."/>
            <person name="Srivastava M."/>
            <person name="Hellsten U."/>
            <person name="Dirks B."/>
            <person name="Chapman J."/>
            <person name="Salamov A."/>
            <person name="Terry A."/>
            <person name="Shapiro H."/>
            <person name="Lindquist E."/>
            <person name="Kapitonov V.V."/>
            <person name="Jurka J."/>
            <person name="Genikhovich G."/>
            <person name="Grigoriev I.V."/>
            <person name="Lucas S.M."/>
            <person name="Steele R.E."/>
            <person name="Finnerty J.R."/>
            <person name="Technau U."/>
            <person name="Martindale M.Q."/>
            <person name="Rokhsar D.S."/>
        </authorList>
    </citation>
    <scope>NUCLEOTIDE SEQUENCE [LARGE SCALE GENOMIC DNA]</scope>
    <source>
        <strain evidence="4">CH2 X CH6</strain>
    </source>
</reference>
<sequence length="376" mass="43788">ELRCFAVDPNITSFANLHQLLTRAFQLNGEFEISYQLPQCLQTGKRPDVFISLTSDFDLDAAFLSASLPYLSLKVEPIQTPDEDSCYDWSIVDLVEAPLSKNVRASKIPPAVPFHISIKHQMEKTFQKVTKAFYDTSKKGPLTKLEWPAFLDCEGRLIWREEFFSRIFQCGSEPSLRKEVWAHLLHVFPPDLTQDEREKFLLMKAQVYWHLRSDWMARDPLDIESVSHMVQKDVVRTDRVHPYFDVTDDHPHIRSLFNILVTYALANPDVSYVQGMSDLASPILVVMNDEALAYTCFCALMARMKSHFLLDSRTVTQKFDHLSMLLQKTDPQYYKYLVDIGADDMFFCYRWLLLDLKREFPFEDVLNLMEVIWSTV</sequence>
<dbReference type="eggNOG" id="KOG2197">
    <property type="taxonomic scope" value="Eukaryota"/>
</dbReference>
<accession>A7S184</accession>
<proteinExistence type="predicted"/>
<name>A7S184_NEMVE</name>
<dbReference type="AlphaFoldDB" id="A7S184"/>
<dbReference type="GO" id="GO:0005096">
    <property type="term" value="F:GTPase activator activity"/>
    <property type="evidence" value="ECO:0000318"/>
    <property type="project" value="GO_Central"/>
</dbReference>
<dbReference type="InterPro" id="IPR035969">
    <property type="entry name" value="Rab-GAP_TBC_sf"/>
</dbReference>
<dbReference type="EMBL" id="DS469563">
    <property type="protein sequence ID" value="EDO42591.1"/>
    <property type="molecule type" value="Genomic_DNA"/>
</dbReference>
<dbReference type="Gene3D" id="1.10.472.80">
    <property type="entry name" value="Ypt/Rab-GAP domain of gyp1p, domain 3"/>
    <property type="match status" value="1"/>
</dbReference>
<dbReference type="InterPro" id="IPR000195">
    <property type="entry name" value="Rab-GAP-TBC_dom"/>
</dbReference>
<dbReference type="Proteomes" id="UP000001593">
    <property type="component" value="Unassembled WGS sequence"/>
</dbReference>
<evidence type="ECO:0000313" key="3">
    <source>
        <dbReference type="EMBL" id="EDO42591.1"/>
    </source>
</evidence>
<evidence type="ECO:0000259" key="2">
    <source>
        <dbReference type="PROSITE" id="PS50086"/>
    </source>
</evidence>
<dbReference type="PROSITE" id="PS50086">
    <property type="entry name" value="TBC_RABGAP"/>
    <property type="match status" value="1"/>
</dbReference>
<dbReference type="Pfam" id="PF00566">
    <property type="entry name" value="RabGAP-TBC"/>
    <property type="match status" value="1"/>
</dbReference>
<dbReference type="PANTHER" id="PTHR22957">
    <property type="entry name" value="TBC1 DOMAIN FAMILY MEMBER GTPASE-ACTIVATING PROTEIN"/>
    <property type="match status" value="1"/>
</dbReference>
<keyword evidence="4" id="KW-1185">Reference proteome</keyword>